<evidence type="ECO:0000256" key="5">
    <source>
        <dbReference type="SAM" id="MobiDB-lite"/>
    </source>
</evidence>
<dbReference type="GeneID" id="105897969"/>
<dbReference type="Gene3D" id="3.30.160.60">
    <property type="entry name" value="Classic Zinc Finger"/>
    <property type="match status" value="1"/>
</dbReference>
<dbReference type="SUPFAM" id="SSF90229">
    <property type="entry name" value="CCCH zinc finger"/>
    <property type="match status" value="1"/>
</dbReference>
<protein>
    <submittedName>
        <fullName evidence="8">Zinc finger CCCH domain-containing protein 7B</fullName>
    </submittedName>
</protein>
<dbReference type="KEGG" id="char:105897969"/>
<dbReference type="GO" id="GO:0008270">
    <property type="term" value="F:zinc ion binding"/>
    <property type="evidence" value="ECO:0007669"/>
    <property type="project" value="UniProtKB-KW"/>
</dbReference>
<keyword evidence="2 4" id="KW-0863">Zinc-finger</keyword>
<dbReference type="Gene3D" id="1.25.40.10">
    <property type="entry name" value="Tetratricopeptide repeat domain"/>
    <property type="match status" value="1"/>
</dbReference>
<dbReference type="OrthoDB" id="433738at2759"/>
<feature type="zinc finger region" description="C3H1-type" evidence="4">
    <location>
        <begin position="804"/>
        <end position="832"/>
    </location>
</feature>
<accession>A0A6P8G8Q4</accession>
<dbReference type="InterPro" id="IPR036855">
    <property type="entry name" value="Znf_CCCH_sf"/>
</dbReference>
<dbReference type="InterPro" id="IPR036236">
    <property type="entry name" value="Znf_C2H2_sf"/>
</dbReference>
<feature type="compositionally biased region" description="Basic and acidic residues" evidence="5">
    <location>
        <begin position="681"/>
        <end position="692"/>
    </location>
</feature>
<dbReference type="Pfam" id="PF00642">
    <property type="entry name" value="zf-CCCH"/>
    <property type="match status" value="1"/>
</dbReference>
<feature type="region of interest" description="Disordered" evidence="5">
    <location>
        <begin position="681"/>
        <end position="734"/>
    </location>
</feature>
<dbReference type="InterPro" id="IPR019734">
    <property type="entry name" value="TPR_rpt"/>
</dbReference>
<evidence type="ECO:0000313" key="8">
    <source>
        <dbReference type="RefSeq" id="XP_031432761.1"/>
    </source>
</evidence>
<dbReference type="RefSeq" id="XP_031432761.1">
    <property type="nucleotide sequence ID" value="XM_031576901.2"/>
</dbReference>
<dbReference type="PANTHER" id="PTHR14928">
    <property type="entry name" value="MICRO-RNA BINDING ZINC FINGER CCCH DOMAIN-CONTAINING PROTEIN 7"/>
    <property type="match status" value="1"/>
</dbReference>
<dbReference type="PROSITE" id="PS50103">
    <property type="entry name" value="ZF_C3H1"/>
    <property type="match status" value="3"/>
</dbReference>
<feature type="domain" description="C3H1-type" evidence="6">
    <location>
        <begin position="804"/>
        <end position="832"/>
    </location>
</feature>
<dbReference type="InterPro" id="IPR000571">
    <property type="entry name" value="Znf_CCCH"/>
</dbReference>
<dbReference type="AlphaFoldDB" id="A0A6P8G8Q4"/>
<evidence type="ECO:0000313" key="7">
    <source>
        <dbReference type="Proteomes" id="UP000515152"/>
    </source>
</evidence>
<reference evidence="8" key="1">
    <citation type="submission" date="2025-08" db="UniProtKB">
        <authorList>
            <consortium name="RefSeq"/>
        </authorList>
    </citation>
    <scope>IDENTIFICATION</scope>
</reference>
<name>A0A6P8G8Q4_CLUHA</name>
<dbReference type="Proteomes" id="UP000515152">
    <property type="component" value="Chromosome 1"/>
</dbReference>
<evidence type="ECO:0000256" key="4">
    <source>
        <dbReference type="PROSITE-ProRule" id="PRU00723"/>
    </source>
</evidence>
<evidence type="ECO:0000259" key="6">
    <source>
        <dbReference type="PROSITE" id="PS50103"/>
    </source>
</evidence>
<feature type="region of interest" description="Disordered" evidence="5">
    <location>
        <begin position="179"/>
        <end position="207"/>
    </location>
</feature>
<dbReference type="GO" id="GO:0035198">
    <property type="term" value="F:miRNA binding"/>
    <property type="evidence" value="ECO:0007669"/>
    <property type="project" value="InterPro"/>
</dbReference>
<feature type="zinc finger region" description="C3H1-type" evidence="4">
    <location>
        <begin position="637"/>
        <end position="659"/>
    </location>
</feature>
<organism evidence="7 8">
    <name type="scientific">Clupea harengus</name>
    <name type="common">Atlantic herring</name>
    <dbReference type="NCBI Taxonomy" id="7950"/>
    <lineage>
        <taxon>Eukaryota</taxon>
        <taxon>Metazoa</taxon>
        <taxon>Chordata</taxon>
        <taxon>Craniata</taxon>
        <taxon>Vertebrata</taxon>
        <taxon>Euteleostomi</taxon>
        <taxon>Actinopterygii</taxon>
        <taxon>Neopterygii</taxon>
        <taxon>Teleostei</taxon>
        <taxon>Clupei</taxon>
        <taxon>Clupeiformes</taxon>
        <taxon>Clupeoidei</taxon>
        <taxon>Clupeidae</taxon>
        <taxon>Clupea</taxon>
    </lineage>
</organism>
<keyword evidence="7" id="KW-1185">Reference proteome</keyword>
<gene>
    <name evidence="8" type="primary">LOC105897969</name>
</gene>
<dbReference type="InterPro" id="IPR011990">
    <property type="entry name" value="TPR-like_helical_dom_sf"/>
</dbReference>
<feature type="zinc finger region" description="C3H1-type" evidence="4">
    <location>
        <begin position="500"/>
        <end position="523"/>
    </location>
</feature>
<keyword evidence="3 4" id="KW-0862">Zinc</keyword>
<dbReference type="SUPFAM" id="SSF48452">
    <property type="entry name" value="TPR-like"/>
    <property type="match status" value="1"/>
</dbReference>
<evidence type="ECO:0000256" key="1">
    <source>
        <dbReference type="ARBA" id="ARBA00022723"/>
    </source>
</evidence>
<dbReference type="SMART" id="SM00356">
    <property type="entry name" value="ZnF_C3H1"/>
    <property type="match status" value="4"/>
</dbReference>
<dbReference type="GO" id="GO:0035196">
    <property type="term" value="P:miRNA processing"/>
    <property type="evidence" value="ECO:0007669"/>
    <property type="project" value="TreeGrafter"/>
</dbReference>
<dbReference type="PANTHER" id="PTHR14928:SF6">
    <property type="entry name" value="ZINC FINGER CCCH DOMAIN-CONTAINING PROTEIN 7B"/>
    <property type="match status" value="1"/>
</dbReference>
<evidence type="ECO:0000256" key="2">
    <source>
        <dbReference type="ARBA" id="ARBA00022771"/>
    </source>
</evidence>
<proteinExistence type="predicted"/>
<dbReference type="SMART" id="SM00028">
    <property type="entry name" value="TPR"/>
    <property type="match status" value="2"/>
</dbReference>
<sequence length="1005" mass="112688">MDLERQRRQEDIQRALAFIQSSLPFPEPESYEVFLTQLMCNLLNEGNATFREGGWRQSAGQYSEGISVANYAKEEALSIPTALLKSLYLNRASANYSMHEYAQGLQDCERVLAVEGSQRALYRKALYRKALCLRELGRVREAYDCSTECLLSSPQDKQANELSQELACKLGLKSRKAYTSSQDELSPAERSDGHPVAATEEEVTSNGLDSLSDISSVHLSLGIPISVSEESSSLPMGAAAKSAAEFPDRHPECVPLSVPVSGDMGTCCEVLGDELDSLLDACVPPLGACGAVPTHLHIKPSAGLAAAFPTPVVSAPSPPTQMHSGLFFSSAAISQLNSLDSFSGPGLASACRKLDALDTFSPPLGARSHPRSLGPALAVGGEGLDSLSEFTLPGGAKVSHSFLSSLRTPKPPTTYNGQVISKLSLLSRNPLEATHEFLQACVICYVKNGPGLLDHQYQPDQAHDCGQNLLLCRRKGAEDPSWKRLRPRPARRNFMGAFVLCKDVQERQECKYGENCTFAYYQEEIDVWTQERRGTLIRELLFTPLGSTGTHTHTHTLTISQLLQIHTGMFMFLCEECFDSKPRIISKRCKEKMTVCSNLSAHHGFDHNKCLVHVEKTNGMVRYTKIRPLRPPCQFDVCRHEARCGCQREDSCSFAHSIIELKCWVLQHSFGTTHEEVVQESKRHWHKQEQVLKRQKPAYSPAKPPAAPANRDDSPPSAGGSTALAAAGGSVGASRGRSLNMKMKFVCAHCWRDGVVSEPDRALKYCLAKARHSWIKERRVLLVKAFEKKKWIMVRPPPFSRNHPQKYDICVHVLNQRKCHYIGNCSFAHSQEERDVWTHMRAEGLQDMQQMYDMWLTMTSPNHEPNNTPLHQRSDEKHIAMPTDYAEPMSGFHCRLCGKHSNSERQWQQHIATERHKDRLFSCEEDEESLDWICRFPGLHFSLCRRSDDLCPEGEACDFAHSEEELQEWHERRALMRRKLAKARTDMLIAPTDFNFGKYNFLLRD</sequence>
<feature type="compositionally biased region" description="Low complexity" evidence="5">
    <location>
        <begin position="715"/>
        <end position="734"/>
    </location>
</feature>
<dbReference type="SUPFAM" id="SSF57667">
    <property type="entry name" value="beta-beta-alpha zinc fingers"/>
    <property type="match status" value="1"/>
</dbReference>
<feature type="domain" description="C3H1-type" evidence="6">
    <location>
        <begin position="500"/>
        <end position="523"/>
    </location>
</feature>
<dbReference type="InterPro" id="IPR039691">
    <property type="entry name" value="ZC3H7A/B"/>
</dbReference>
<keyword evidence="1 4" id="KW-0479">Metal-binding</keyword>
<evidence type="ECO:0000256" key="3">
    <source>
        <dbReference type="ARBA" id="ARBA00022833"/>
    </source>
</evidence>
<feature type="domain" description="C3H1-type" evidence="6">
    <location>
        <begin position="637"/>
        <end position="659"/>
    </location>
</feature>